<evidence type="ECO:0000313" key="4">
    <source>
        <dbReference type="Proteomes" id="UP000015101"/>
    </source>
</evidence>
<reference evidence="4" key="1">
    <citation type="submission" date="2012-12" db="EMBL/GenBank/DDBJ databases">
        <authorList>
            <person name="Hellsten U."/>
            <person name="Grimwood J."/>
            <person name="Chapman J.A."/>
            <person name="Shapiro H."/>
            <person name="Aerts A."/>
            <person name="Otillar R.P."/>
            <person name="Terry A.Y."/>
            <person name="Boore J.L."/>
            <person name="Simakov O."/>
            <person name="Marletaz F."/>
            <person name="Cho S.-J."/>
            <person name="Edsinger-Gonzales E."/>
            <person name="Havlak P."/>
            <person name="Kuo D.-H."/>
            <person name="Larsson T."/>
            <person name="Lv J."/>
            <person name="Arendt D."/>
            <person name="Savage R."/>
            <person name="Osoegawa K."/>
            <person name="de Jong P."/>
            <person name="Lindberg D.R."/>
            <person name="Seaver E.C."/>
            <person name="Weisblat D.A."/>
            <person name="Putnam N.H."/>
            <person name="Grigoriev I.V."/>
            <person name="Rokhsar D.S."/>
        </authorList>
    </citation>
    <scope>NUCLEOTIDE SEQUENCE</scope>
</reference>
<dbReference type="AlphaFoldDB" id="T1FTJ1"/>
<reference evidence="3" key="3">
    <citation type="submission" date="2015-06" db="UniProtKB">
        <authorList>
            <consortium name="EnsemblMetazoa"/>
        </authorList>
    </citation>
    <scope>IDENTIFICATION</scope>
</reference>
<dbReference type="KEGG" id="hro:HELRODRAFT_192039"/>
<dbReference type="EMBL" id="KB096633">
    <property type="protein sequence ID" value="ESO03437.1"/>
    <property type="molecule type" value="Genomic_DNA"/>
</dbReference>
<evidence type="ECO:0000256" key="1">
    <source>
        <dbReference type="SAM" id="MobiDB-lite"/>
    </source>
</evidence>
<feature type="region of interest" description="Disordered" evidence="1">
    <location>
        <begin position="1"/>
        <end position="40"/>
    </location>
</feature>
<protein>
    <submittedName>
        <fullName evidence="2 3">Uncharacterized protein</fullName>
    </submittedName>
</protein>
<dbReference type="EnsemblMetazoa" id="HelroT192039">
    <property type="protein sequence ID" value="HelroP192039"/>
    <property type="gene ID" value="HelroG192039"/>
</dbReference>
<organism evidence="3 4">
    <name type="scientific">Helobdella robusta</name>
    <name type="common">Californian leech</name>
    <dbReference type="NCBI Taxonomy" id="6412"/>
    <lineage>
        <taxon>Eukaryota</taxon>
        <taxon>Metazoa</taxon>
        <taxon>Spiralia</taxon>
        <taxon>Lophotrochozoa</taxon>
        <taxon>Annelida</taxon>
        <taxon>Clitellata</taxon>
        <taxon>Hirudinea</taxon>
        <taxon>Rhynchobdellida</taxon>
        <taxon>Glossiphoniidae</taxon>
        <taxon>Helobdella</taxon>
    </lineage>
</organism>
<feature type="region of interest" description="Disordered" evidence="1">
    <location>
        <begin position="505"/>
        <end position="533"/>
    </location>
</feature>
<gene>
    <name evidence="3" type="primary">20212138</name>
    <name evidence="2" type="ORF">HELRODRAFT_192039</name>
</gene>
<sequence length="620" mass="68373">MYESSEVSTTSNIQQSPTEIDVRIGEPQTKRKAHELHQTDDSNDAKQLHLIVDLMHGENNSSNNNMNTNDASPSAIIWSQPFTNACVLTTNHQIQSNDPIMNFNQLHQFQSADALQQGESLLMNITNANQLNNIESTNSYLQQQSGPMETCPSDLNISDLSSSDITQCILTEQLFSTLSGPEIETCVVNDLTHLQRNNTPQSMMTMGSGLPQDVKMDNVTFSCLSGSSQDYNILDEHHNILADHDISGILNDQLSASGAATKDNTITCNLQQSLSELKDLTMQVGVSSTSHNAQQLNSQQFELSSQALQHTSHQQNAMMTDSVAGENVSQIITAVFPTSSEAFIFQKLSSENCQNIRSAPSALQRIDDSQQLILESSLLMSHATQSLPQSADQIRIGTTFDSSEPTMLLMNQQQLNNHLVPGATVVLNNNNYTIIDSNASNANIMLNQGSCSFNVFTEPILIQQSQANEVNNIFQQTQASDVGNMFQQPSAENQSLFQDPVHMLQHSTNSEHSPAISAPNMLSSHQQQQQQQQQLQQQQQQLQQQQQQLHQQQQQQQQSLMNHTDQKTILYQLLTDSFGSPSGDDNDMLSSNTSLPALSADDVNRVLNMTSSSSSGHEAH</sequence>
<proteinExistence type="predicted"/>
<feature type="region of interest" description="Disordered" evidence="1">
    <location>
        <begin position="581"/>
        <end position="620"/>
    </location>
</feature>
<dbReference type="CTD" id="20212138"/>
<dbReference type="STRING" id="6412.T1FTJ1"/>
<dbReference type="RefSeq" id="XP_009018585.1">
    <property type="nucleotide sequence ID" value="XM_009020337.1"/>
</dbReference>
<dbReference type="InParanoid" id="T1FTJ1"/>
<dbReference type="EMBL" id="AMQM01004691">
    <property type="status" value="NOT_ANNOTATED_CDS"/>
    <property type="molecule type" value="Genomic_DNA"/>
</dbReference>
<dbReference type="Proteomes" id="UP000015101">
    <property type="component" value="Unassembled WGS sequence"/>
</dbReference>
<feature type="compositionally biased region" description="Polar residues" evidence="1">
    <location>
        <begin position="1"/>
        <end position="18"/>
    </location>
</feature>
<keyword evidence="4" id="KW-1185">Reference proteome</keyword>
<feature type="compositionally biased region" description="Polar residues" evidence="1">
    <location>
        <begin position="607"/>
        <end position="620"/>
    </location>
</feature>
<evidence type="ECO:0000313" key="2">
    <source>
        <dbReference type="EMBL" id="ESO03437.1"/>
    </source>
</evidence>
<dbReference type="GeneID" id="20212138"/>
<dbReference type="HOGENOM" id="CLU_440956_0_0_1"/>
<name>T1FTJ1_HELRO</name>
<evidence type="ECO:0000313" key="3">
    <source>
        <dbReference type="EnsemblMetazoa" id="HelroP192039"/>
    </source>
</evidence>
<reference evidence="2 4" key="2">
    <citation type="journal article" date="2013" name="Nature">
        <title>Insights into bilaterian evolution from three spiralian genomes.</title>
        <authorList>
            <person name="Simakov O."/>
            <person name="Marletaz F."/>
            <person name="Cho S.J."/>
            <person name="Edsinger-Gonzales E."/>
            <person name="Havlak P."/>
            <person name="Hellsten U."/>
            <person name="Kuo D.H."/>
            <person name="Larsson T."/>
            <person name="Lv J."/>
            <person name="Arendt D."/>
            <person name="Savage R."/>
            <person name="Osoegawa K."/>
            <person name="de Jong P."/>
            <person name="Grimwood J."/>
            <person name="Chapman J.A."/>
            <person name="Shapiro H."/>
            <person name="Aerts A."/>
            <person name="Otillar R.P."/>
            <person name="Terry A.Y."/>
            <person name="Boore J.L."/>
            <person name="Grigoriev I.V."/>
            <person name="Lindberg D.R."/>
            <person name="Seaver E.C."/>
            <person name="Weisblat D.A."/>
            <person name="Putnam N.H."/>
            <person name="Rokhsar D.S."/>
        </authorList>
    </citation>
    <scope>NUCLEOTIDE SEQUENCE</scope>
</reference>
<accession>T1FTJ1</accession>